<gene>
    <name evidence="1" type="ORF">SADUNF_Sadunf18G0037500</name>
</gene>
<accession>A0A835J5A3</accession>
<name>A0A835J5A3_9ROSI</name>
<evidence type="ECO:0000313" key="1">
    <source>
        <dbReference type="EMBL" id="KAF9662289.1"/>
    </source>
</evidence>
<dbReference type="Proteomes" id="UP000657918">
    <property type="component" value="Unassembled WGS sequence"/>
</dbReference>
<evidence type="ECO:0000313" key="2">
    <source>
        <dbReference type="Proteomes" id="UP000657918"/>
    </source>
</evidence>
<proteinExistence type="predicted"/>
<reference evidence="1 2" key="1">
    <citation type="submission" date="2020-10" db="EMBL/GenBank/DDBJ databases">
        <title>Plant Genome Project.</title>
        <authorList>
            <person name="Zhang R.-G."/>
        </authorList>
    </citation>
    <scope>NUCLEOTIDE SEQUENCE [LARGE SCALE GENOMIC DNA]</scope>
    <source>
        <strain evidence="1">FAFU-HL-1</strain>
        <tissue evidence="1">Leaf</tissue>
    </source>
</reference>
<protein>
    <submittedName>
        <fullName evidence="1">Uncharacterized protein</fullName>
    </submittedName>
</protein>
<dbReference type="AlphaFoldDB" id="A0A835J5A3"/>
<organism evidence="1 2">
    <name type="scientific">Salix dunnii</name>
    <dbReference type="NCBI Taxonomy" id="1413687"/>
    <lineage>
        <taxon>Eukaryota</taxon>
        <taxon>Viridiplantae</taxon>
        <taxon>Streptophyta</taxon>
        <taxon>Embryophyta</taxon>
        <taxon>Tracheophyta</taxon>
        <taxon>Spermatophyta</taxon>
        <taxon>Magnoliopsida</taxon>
        <taxon>eudicotyledons</taxon>
        <taxon>Gunneridae</taxon>
        <taxon>Pentapetalae</taxon>
        <taxon>rosids</taxon>
        <taxon>fabids</taxon>
        <taxon>Malpighiales</taxon>
        <taxon>Salicaceae</taxon>
        <taxon>Saliceae</taxon>
        <taxon>Salix</taxon>
    </lineage>
</organism>
<sequence length="101" mass="11704">MQVSLIIDHNSKIDLFHQLSNNRTVCQICGKTGKSAIDIDCFHYLDYSYQGWFLPQDLATMVAVTNATFDHQVWYMDNREKKILHNNEANPNKYSGEFTSN</sequence>
<comment type="caution">
    <text evidence="1">The sequence shown here is derived from an EMBL/GenBank/DDBJ whole genome shotgun (WGS) entry which is preliminary data.</text>
</comment>
<keyword evidence="2" id="KW-1185">Reference proteome</keyword>
<dbReference type="EMBL" id="JADGMS010000018">
    <property type="protein sequence ID" value="KAF9662289.1"/>
    <property type="molecule type" value="Genomic_DNA"/>
</dbReference>